<dbReference type="STRING" id="76114.ebA3773"/>
<proteinExistence type="predicted"/>
<gene>
    <name evidence="1" type="ORF">ebA3773</name>
</gene>
<dbReference type="AlphaFoldDB" id="Q5P364"/>
<dbReference type="Proteomes" id="UP000006552">
    <property type="component" value="Chromosome"/>
</dbReference>
<accession>Q5P364</accession>
<sequence>MRAGGCCCCNRCSITSSRCLRWRWSRARTADSPATSKSATAACRRWVPDHRRQYFPEPEGQRAAGNRTRALDRGGEAGAVEAPRRLPGAQWRRSAEVAREAAPGRHRGRQRLRSARRCGALLLARPDHVGAVRGRRAVPAQHVRGNCSGITETAPHGAVLLSGCGGALCLTTLNGNRRRNGHGAHGTDPQARILAECATYGGDAIGRCPVRRATP</sequence>
<evidence type="ECO:0000313" key="1">
    <source>
        <dbReference type="EMBL" id="CAI08250.1"/>
    </source>
</evidence>
<dbReference type="HOGENOM" id="CLU_1280995_0_0_4"/>
<name>Q5P364_AROAE</name>
<reference evidence="1 2" key="1">
    <citation type="journal article" date="2005" name="Arch. Microbiol.">
        <title>The genome sequence of an anaerobic aromatic-degrading denitrifying bacterium, strain EbN1.</title>
        <authorList>
            <person name="Rabus R."/>
            <person name="Kube M."/>
            <person name="Heider J."/>
            <person name="Beck A."/>
            <person name="Heitmann K."/>
            <person name="Widdel F."/>
            <person name="Reinhardt R."/>
        </authorList>
    </citation>
    <scope>NUCLEOTIDE SEQUENCE [LARGE SCALE GENOMIC DNA]</scope>
    <source>
        <strain evidence="1 2">EbN1</strain>
    </source>
</reference>
<protein>
    <submittedName>
        <fullName evidence="1">Uncharacterized protein</fullName>
    </submittedName>
</protein>
<keyword evidence="2" id="KW-1185">Reference proteome</keyword>
<dbReference type="EMBL" id="CR555306">
    <property type="protein sequence ID" value="CAI08250.1"/>
    <property type="molecule type" value="Genomic_DNA"/>
</dbReference>
<dbReference type="KEGG" id="eba:ebA3773"/>
<evidence type="ECO:0000313" key="2">
    <source>
        <dbReference type="Proteomes" id="UP000006552"/>
    </source>
</evidence>
<organism evidence="1 2">
    <name type="scientific">Aromatoleum aromaticum (strain DSM 19018 / LMG 30748 / EbN1)</name>
    <name type="common">Azoarcus sp. (strain EbN1)</name>
    <dbReference type="NCBI Taxonomy" id="76114"/>
    <lineage>
        <taxon>Bacteria</taxon>
        <taxon>Pseudomonadati</taxon>
        <taxon>Pseudomonadota</taxon>
        <taxon>Betaproteobacteria</taxon>
        <taxon>Rhodocyclales</taxon>
        <taxon>Rhodocyclaceae</taxon>
        <taxon>Aromatoleum</taxon>
    </lineage>
</organism>